<reference evidence="6 7" key="1">
    <citation type="submission" date="2019-09" db="EMBL/GenBank/DDBJ databases">
        <title>Goodfellowia gen. nov., a new genus of the Pseudonocardineae related to Actinoalloteichus, containing Goodfellowia coeruleoviolacea gen. nov., comb. nov. gen. nov., comb. nov.</title>
        <authorList>
            <person name="Labeda D."/>
        </authorList>
    </citation>
    <scope>NUCLEOTIDE SEQUENCE [LARGE SCALE GENOMIC DNA]</scope>
    <source>
        <strain evidence="6 7">AN110305</strain>
    </source>
</reference>
<keyword evidence="3" id="KW-0804">Transcription</keyword>
<keyword evidence="2 4" id="KW-0238">DNA-binding</keyword>
<keyword evidence="1" id="KW-0805">Transcription regulation</keyword>
<evidence type="ECO:0000256" key="2">
    <source>
        <dbReference type="ARBA" id="ARBA00023125"/>
    </source>
</evidence>
<dbReference type="AlphaFoldDB" id="A0A5B2WSV4"/>
<feature type="domain" description="HTH tetR-type" evidence="5">
    <location>
        <begin position="6"/>
        <end position="66"/>
    </location>
</feature>
<accession>A0A5B2WSV4</accession>
<dbReference type="InterPro" id="IPR009057">
    <property type="entry name" value="Homeodomain-like_sf"/>
</dbReference>
<keyword evidence="7" id="KW-1185">Reference proteome</keyword>
<dbReference type="Gene3D" id="1.10.10.60">
    <property type="entry name" value="Homeodomain-like"/>
    <property type="match status" value="1"/>
</dbReference>
<evidence type="ECO:0000259" key="5">
    <source>
        <dbReference type="PROSITE" id="PS50977"/>
    </source>
</evidence>
<dbReference type="InterPro" id="IPR011075">
    <property type="entry name" value="TetR_C"/>
</dbReference>
<evidence type="ECO:0000256" key="1">
    <source>
        <dbReference type="ARBA" id="ARBA00023015"/>
    </source>
</evidence>
<name>A0A5B2WSV4_9PSEU</name>
<gene>
    <name evidence="6" type="ORF">F0L68_32080</name>
</gene>
<dbReference type="SUPFAM" id="SSF48498">
    <property type="entry name" value="Tetracyclin repressor-like, C-terminal domain"/>
    <property type="match status" value="1"/>
</dbReference>
<dbReference type="Pfam" id="PF16925">
    <property type="entry name" value="TetR_C_13"/>
    <property type="match status" value="1"/>
</dbReference>
<proteinExistence type="predicted"/>
<evidence type="ECO:0000256" key="4">
    <source>
        <dbReference type="PROSITE-ProRule" id="PRU00335"/>
    </source>
</evidence>
<sequence length="194" mass="21023">MVRPKEFDPAVVVDNAMTAFWSKGFAATTAQDLVDSTGLGRGSLYNTFSSKAALFLEALRRYDDQWTRRQAAMLTGKGAVRDRIRTLLMTVVVKETSPGEPDGPRGCLAVNAAVELADRDPEVRALVKDVFVRMENALCAAIEEGRSTGELADGLPARDLACYVLNSMYGLRVLGKTADRAALERVVEVVLAAL</sequence>
<dbReference type="InterPro" id="IPR036271">
    <property type="entry name" value="Tet_transcr_reg_TetR-rel_C_sf"/>
</dbReference>
<protein>
    <submittedName>
        <fullName evidence="6">TetR/AcrR family transcriptional regulator</fullName>
    </submittedName>
</protein>
<evidence type="ECO:0000313" key="7">
    <source>
        <dbReference type="Proteomes" id="UP000323454"/>
    </source>
</evidence>
<comment type="caution">
    <text evidence="6">The sequence shown here is derived from an EMBL/GenBank/DDBJ whole genome shotgun (WGS) entry which is preliminary data.</text>
</comment>
<dbReference type="PANTHER" id="PTHR47506:SF10">
    <property type="entry name" value="TRANSCRIPTIONAL REGULATORY PROTEIN"/>
    <property type="match status" value="1"/>
</dbReference>
<dbReference type="Pfam" id="PF00440">
    <property type="entry name" value="TetR_N"/>
    <property type="match status" value="1"/>
</dbReference>
<dbReference type="OrthoDB" id="9805134at2"/>
<reference evidence="6 7" key="2">
    <citation type="submission" date="2019-09" db="EMBL/GenBank/DDBJ databases">
        <authorList>
            <person name="Jin C."/>
        </authorList>
    </citation>
    <scope>NUCLEOTIDE SEQUENCE [LARGE SCALE GENOMIC DNA]</scope>
    <source>
        <strain evidence="6 7">AN110305</strain>
    </source>
</reference>
<dbReference type="Proteomes" id="UP000323454">
    <property type="component" value="Unassembled WGS sequence"/>
</dbReference>
<dbReference type="SUPFAM" id="SSF46689">
    <property type="entry name" value="Homeodomain-like"/>
    <property type="match status" value="1"/>
</dbReference>
<dbReference type="RefSeq" id="WP_149853604.1">
    <property type="nucleotide sequence ID" value="NZ_VUOB01000064.1"/>
</dbReference>
<organism evidence="6 7">
    <name type="scientific">Solihabitans fulvus</name>
    <dbReference type="NCBI Taxonomy" id="1892852"/>
    <lineage>
        <taxon>Bacteria</taxon>
        <taxon>Bacillati</taxon>
        <taxon>Actinomycetota</taxon>
        <taxon>Actinomycetes</taxon>
        <taxon>Pseudonocardiales</taxon>
        <taxon>Pseudonocardiaceae</taxon>
        <taxon>Solihabitans</taxon>
    </lineage>
</organism>
<evidence type="ECO:0000256" key="3">
    <source>
        <dbReference type="ARBA" id="ARBA00023163"/>
    </source>
</evidence>
<dbReference type="PANTHER" id="PTHR47506">
    <property type="entry name" value="TRANSCRIPTIONAL REGULATORY PROTEIN"/>
    <property type="match status" value="1"/>
</dbReference>
<feature type="DNA-binding region" description="H-T-H motif" evidence="4">
    <location>
        <begin position="29"/>
        <end position="48"/>
    </location>
</feature>
<dbReference type="EMBL" id="VUOB01000064">
    <property type="protein sequence ID" value="KAA2253910.1"/>
    <property type="molecule type" value="Genomic_DNA"/>
</dbReference>
<evidence type="ECO:0000313" key="6">
    <source>
        <dbReference type="EMBL" id="KAA2253910.1"/>
    </source>
</evidence>
<dbReference type="GO" id="GO:0003677">
    <property type="term" value="F:DNA binding"/>
    <property type="evidence" value="ECO:0007669"/>
    <property type="project" value="UniProtKB-UniRule"/>
</dbReference>
<dbReference type="PROSITE" id="PS50977">
    <property type="entry name" value="HTH_TETR_2"/>
    <property type="match status" value="1"/>
</dbReference>
<dbReference type="InterPro" id="IPR001647">
    <property type="entry name" value="HTH_TetR"/>
</dbReference>
<dbReference type="Gene3D" id="1.10.357.10">
    <property type="entry name" value="Tetracycline Repressor, domain 2"/>
    <property type="match status" value="1"/>
</dbReference>